<gene>
    <name evidence="2" type="ORF">DFH07DRAFT_862251</name>
</gene>
<organism evidence="2 3">
    <name type="scientific">Mycena maculata</name>
    <dbReference type="NCBI Taxonomy" id="230809"/>
    <lineage>
        <taxon>Eukaryota</taxon>
        <taxon>Fungi</taxon>
        <taxon>Dikarya</taxon>
        <taxon>Basidiomycota</taxon>
        <taxon>Agaricomycotina</taxon>
        <taxon>Agaricomycetes</taxon>
        <taxon>Agaricomycetidae</taxon>
        <taxon>Agaricales</taxon>
        <taxon>Marasmiineae</taxon>
        <taxon>Mycenaceae</taxon>
        <taxon>Mycena</taxon>
    </lineage>
</organism>
<evidence type="ECO:0000313" key="2">
    <source>
        <dbReference type="EMBL" id="KAJ7716393.1"/>
    </source>
</evidence>
<name>A0AAD7MGK2_9AGAR</name>
<accession>A0AAD7MGK2</accession>
<reference evidence="2" key="1">
    <citation type="submission" date="2023-03" db="EMBL/GenBank/DDBJ databases">
        <title>Massive genome expansion in bonnet fungi (Mycena s.s.) driven by repeated elements and novel gene families across ecological guilds.</title>
        <authorList>
            <consortium name="Lawrence Berkeley National Laboratory"/>
            <person name="Harder C.B."/>
            <person name="Miyauchi S."/>
            <person name="Viragh M."/>
            <person name="Kuo A."/>
            <person name="Thoen E."/>
            <person name="Andreopoulos B."/>
            <person name="Lu D."/>
            <person name="Skrede I."/>
            <person name="Drula E."/>
            <person name="Henrissat B."/>
            <person name="Morin E."/>
            <person name="Kohler A."/>
            <person name="Barry K."/>
            <person name="LaButti K."/>
            <person name="Morin E."/>
            <person name="Salamov A."/>
            <person name="Lipzen A."/>
            <person name="Mereny Z."/>
            <person name="Hegedus B."/>
            <person name="Baldrian P."/>
            <person name="Stursova M."/>
            <person name="Weitz H."/>
            <person name="Taylor A."/>
            <person name="Grigoriev I.V."/>
            <person name="Nagy L.G."/>
            <person name="Martin F."/>
            <person name="Kauserud H."/>
        </authorList>
    </citation>
    <scope>NUCLEOTIDE SEQUENCE</scope>
    <source>
        <strain evidence="2">CBHHK188m</strain>
    </source>
</reference>
<sequence length="404" mass="43383">MVLSAEESPYAGAGLRFVEEPWPEALGLPYGGEALGGDGAEGAGELMDGGGAREGWARRLERQNAAEAKARERERERERQRGAAEGKWGKEQLSEVRQRLRAQRQLGAGADKDDDSSLSKHTVKRKLTVKETPLEVLKALNSLALKTKLQSKRGNVIRELALEPLAPTTKVKKKKKEREREKEKELSAIHEQWLQMAQEELERPLQARPEASAAPQQESPAKTERESLAQANTDADGESEPTWPNNESLPDLLRVLDEQPSSSASSSSALESDPPGTSSSDWDLSTVLGDTLTDPEDGVASVSSSSSDWDPDLDIVVPASESSNSDLDFTSATSSSPDAASDWDPDLDWDIPASESDLDSVSSSNLGSDSDLDTSSSPDSDTDSDSDSDPDADAEADVPPCNAG</sequence>
<dbReference type="Proteomes" id="UP001215280">
    <property type="component" value="Unassembled WGS sequence"/>
</dbReference>
<feature type="compositionally biased region" description="Gly residues" evidence="1">
    <location>
        <begin position="29"/>
        <end position="53"/>
    </location>
</feature>
<feature type="compositionally biased region" description="Low complexity" evidence="1">
    <location>
        <begin position="330"/>
        <end position="340"/>
    </location>
</feature>
<feature type="compositionally biased region" description="Acidic residues" evidence="1">
    <location>
        <begin position="380"/>
        <end position="396"/>
    </location>
</feature>
<feature type="region of interest" description="Disordered" evidence="1">
    <location>
        <begin position="26"/>
        <end position="130"/>
    </location>
</feature>
<feature type="compositionally biased region" description="Basic and acidic residues" evidence="1">
    <location>
        <begin position="55"/>
        <end position="98"/>
    </location>
</feature>
<feature type="compositionally biased region" description="Low complexity" evidence="1">
    <location>
        <begin position="359"/>
        <end position="379"/>
    </location>
</feature>
<proteinExistence type="predicted"/>
<feature type="region of interest" description="Disordered" evidence="1">
    <location>
        <begin position="153"/>
        <end position="404"/>
    </location>
</feature>
<feature type="compositionally biased region" description="Basic and acidic residues" evidence="1">
    <location>
        <begin position="178"/>
        <end position="188"/>
    </location>
</feature>
<dbReference type="EMBL" id="JARJLG010000332">
    <property type="protein sequence ID" value="KAJ7716393.1"/>
    <property type="molecule type" value="Genomic_DNA"/>
</dbReference>
<protein>
    <submittedName>
        <fullName evidence="2">Uncharacterized protein</fullName>
    </submittedName>
</protein>
<comment type="caution">
    <text evidence="2">The sequence shown here is derived from an EMBL/GenBank/DDBJ whole genome shotgun (WGS) entry which is preliminary data.</text>
</comment>
<evidence type="ECO:0000313" key="3">
    <source>
        <dbReference type="Proteomes" id="UP001215280"/>
    </source>
</evidence>
<evidence type="ECO:0000256" key="1">
    <source>
        <dbReference type="SAM" id="MobiDB-lite"/>
    </source>
</evidence>
<dbReference type="AlphaFoldDB" id="A0AAD7MGK2"/>
<keyword evidence="3" id="KW-1185">Reference proteome</keyword>